<accession>A0A2V2NLV0</accession>
<evidence type="ECO:0000313" key="2">
    <source>
        <dbReference type="EMBL" id="PWR76303.1"/>
    </source>
</evidence>
<dbReference type="InterPro" id="IPR002491">
    <property type="entry name" value="ABC_transptr_periplasmic_BD"/>
</dbReference>
<dbReference type="Gene3D" id="1.20.58.2180">
    <property type="match status" value="1"/>
</dbReference>
<dbReference type="AlphaFoldDB" id="A0A2V2NLV0"/>
<dbReference type="InterPro" id="IPR050902">
    <property type="entry name" value="ABC_Transporter_SBP"/>
</dbReference>
<reference evidence="2 3" key="1">
    <citation type="submission" date="2018-05" db="EMBL/GenBank/DDBJ databases">
        <title>Draft genome of Methanospirillum stamsii Pt1.</title>
        <authorList>
            <person name="Dueholm M.S."/>
            <person name="Nielsen P.H."/>
            <person name="Bakmann L.F."/>
            <person name="Otzen D.E."/>
        </authorList>
    </citation>
    <scope>NUCLEOTIDE SEQUENCE [LARGE SCALE GENOMIC DNA]</scope>
    <source>
        <strain evidence="2 3">Pt1</strain>
    </source>
</reference>
<keyword evidence="3" id="KW-1185">Reference proteome</keyword>
<dbReference type="Proteomes" id="UP000245934">
    <property type="component" value="Unassembled WGS sequence"/>
</dbReference>
<dbReference type="EMBL" id="QGMZ01000001">
    <property type="protein sequence ID" value="PWR76303.1"/>
    <property type="molecule type" value="Genomic_DNA"/>
</dbReference>
<dbReference type="PANTHER" id="PTHR30535">
    <property type="entry name" value="VITAMIN B12-BINDING PROTEIN"/>
    <property type="match status" value="1"/>
</dbReference>
<protein>
    <recommendedName>
        <fullName evidence="1">Fe/B12 periplasmic-binding domain-containing protein</fullName>
    </recommendedName>
</protein>
<evidence type="ECO:0000313" key="3">
    <source>
        <dbReference type="Proteomes" id="UP000245934"/>
    </source>
</evidence>
<comment type="caution">
    <text evidence="2">The sequence shown here is derived from an EMBL/GenBank/DDBJ whole genome shotgun (WGS) entry which is preliminary data.</text>
</comment>
<sequence length="350" mass="38904">MNMKMKVGLCVILCFILLSFPVSSSDNPEKFVVDMSGNEVKIPESVSSVVCLDPFATQMVLTINGGELLSSIFLGPADKKILHEVNAKVAELKSVGGPSGTNLESLTAIKPDLVISQVGSDEMNQNIRDLGYSVIEIDSESPDKLIEGIRLIGDAIGKEEQADDFISWYSEKMEYIQNQTADIPKEELKTVYIGGLEPLSTVGADYYQHYLIENAGGKNIAGEFSGGWNDVSLEQLYTWNPDVILFAPYSKISVDDLQADPSWQKLSAVKEGKVYRMPKYISSWDVPAPESVLGMMWLSEKIYPEKVNFEIEDEMRSFYKKYYGYDIADATIASILEKQDLLDVNPTIIN</sequence>
<gene>
    <name evidence="2" type="ORF">DLD82_00390</name>
</gene>
<dbReference type="PANTHER" id="PTHR30535:SF34">
    <property type="entry name" value="MOLYBDATE-BINDING PROTEIN MOLA"/>
    <property type="match status" value="1"/>
</dbReference>
<dbReference type="Pfam" id="PF01497">
    <property type="entry name" value="Peripla_BP_2"/>
    <property type="match status" value="1"/>
</dbReference>
<name>A0A2V2NLV0_9EURY</name>
<dbReference type="SUPFAM" id="SSF53807">
    <property type="entry name" value="Helical backbone' metal receptor"/>
    <property type="match status" value="1"/>
</dbReference>
<proteinExistence type="predicted"/>
<dbReference type="Gene3D" id="3.40.50.1980">
    <property type="entry name" value="Nitrogenase molybdenum iron protein domain"/>
    <property type="match status" value="2"/>
</dbReference>
<evidence type="ECO:0000259" key="1">
    <source>
        <dbReference type="PROSITE" id="PS50983"/>
    </source>
</evidence>
<dbReference type="PROSITE" id="PS50983">
    <property type="entry name" value="FE_B12_PBP"/>
    <property type="match status" value="1"/>
</dbReference>
<organism evidence="2 3">
    <name type="scientific">Methanospirillum stamsii</name>
    <dbReference type="NCBI Taxonomy" id="1277351"/>
    <lineage>
        <taxon>Archaea</taxon>
        <taxon>Methanobacteriati</taxon>
        <taxon>Methanobacteriota</taxon>
        <taxon>Stenosarchaea group</taxon>
        <taxon>Methanomicrobia</taxon>
        <taxon>Methanomicrobiales</taxon>
        <taxon>Methanospirillaceae</taxon>
        <taxon>Methanospirillum</taxon>
    </lineage>
</organism>
<feature type="domain" description="Fe/B12 periplasmic-binding" evidence="1">
    <location>
        <begin position="48"/>
        <end position="306"/>
    </location>
</feature>